<dbReference type="PATRIC" id="fig|1423807.3.peg.2242"/>
<proteinExistence type="predicted"/>
<dbReference type="PANTHER" id="PTHR33744">
    <property type="entry name" value="CARBOHYDRATE DIACID REGULATOR"/>
    <property type="match status" value="1"/>
</dbReference>
<sequence>MTIEQLLAEDLLSQVDYIAGDNGRFRTIDTVQTIETERVEKYHQAGMLYLLDNLKLLKNTDKMEALINQLAQNGAAGLVIMANQATLFGNHLKDLADKVQLAIIKIPHLPSFSDGMQLFFEAMLQQKTKKLRHIIKSNQELADLVIKHPKVESVLDLGAEILGTPVLLLDSHFNVAIASNELRNEKQSLTEFFRQTRIDYFQLEQSITIPKGKDTFTLFPLFPAFKENKAFVAVRNYHDDDEYKIILQQLLMNTLSFVNSRIDMLHESDFRNRSGFFLNVLDGGISTNLLDKRLIDMKLDPAAQYSCIMTNVISTDNKKMVNYNVLEQVQQLLMWFINEYDTDAILFSWRQRLVLLLNSNSNAEHFVKALQLFISDKIPQAYSFLIGYSNSQASIAGLSGIFKEALEASRSVEQNPDLKIHKYQPKYVEELVSLIPSDEASAFTQKFLAPLLSMESNEERAALLETLEKYFYFHQQLANVARSLYVHRNTIIYRIKKIEDLLGVDLSDPQTAQNVQFALLLHESNRRLGD</sequence>
<evidence type="ECO:0000259" key="1">
    <source>
        <dbReference type="Pfam" id="PF07905"/>
    </source>
</evidence>
<dbReference type="STRING" id="1423807.FD16_GL002183"/>
<dbReference type="InterPro" id="IPR042070">
    <property type="entry name" value="PucR_C-HTH_sf"/>
</dbReference>
<dbReference type="Proteomes" id="UP000051820">
    <property type="component" value="Unassembled WGS sequence"/>
</dbReference>
<dbReference type="Pfam" id="PF07905">
    <property type="entry name" value="PucR"/>
    <property type="match status" value="1"/>
</dbReference>
<dbReference type="InterPro" id="IPR025736">
    <property type="entry name" value="PucR_C-HTH_dom"/>
</dbReference>
<dbReference type="EMBL" id="AZGF01000006">
    <property type="protein sequence ID" value="KRM12668.1"/>
    <property type="molecule type" value="Genomic_DNA"/>
</dbReference>
<evidence type="ECO:0000259" key="2">
    <source>
        <dbReference type="Pfam" id="PF13556"/>
    </source>
</evidence>
<dbReference type="PANTHER" id="PTHR33744:SF1">
    <property type="entry name" value="DNA-BINDING TRANSCRIPTIONAL ACTIVATOR ADER"/>
    <property type="match status" value="1"/>
</dbReference>
<dbReference type="Gene3D" id="1.10.10.2840">
    <property type="entry name" value="PucR C-terminal helix-turn-helix domain"/>
    <property type="match status" value="1"/>
</dbReference>
<dbReference type="Pfam" id="PF13556">
    <property type="entry name" value="HTH_30"/>
    <property type="match status" value="1"/>
</dbReference>
<evidence type="ECO:0000313" key="4">
    <source>
        <dbReference type="Proteomes" id="UP000051820"/>
    </source>
</evidence>
<comment type="caution">
    <text evidence="3">The sequence shown here is derived from an EMBL/GenBank/DDBJ whole genome shotgun (WGS) entry which is preliminary data.</text>
</comment>
<dbReference type="OrthoDB" id="142218at2"/>
<dbReference type="InterPro" id="IPR012914">
    <property type="entry name" value="PucR_dom"/>
</dbReference>
<dbReference type="InterPro" id="IPR051448">
    <property type="entry name" value="CdaR-like_regulators"/>
</dbReference>
<feature type="domain" description="Purine catabolism PurC-like" evidence="1">
    <location>
        <begin position="5"/>
        <end position="118"/>
    </location>
</feature>
<name>A0A0R1WF39_9LACO</name>
<dbReference type="RefSeq" id="WP_010620967.1">
    <property type="nucleotide sequence ID" value="NZ_AZGF01000006.1"/>
</dbReference>
<feature type="domain" description="PucR C-terminal helix-turn-helix" evidence="2">
    <location>
        <begin position="463"/>
        <end position="520"/>
    </location>
</feature>
<keyword evidence="4" id="KW-1185">Reference proteome</keyword>
<evidence type="ECO:0000313" key="3">
    <source>
        <dbReference type="EMBL" id="KRM12668.1"/>
    </source>
</evidence>
<reference evidence="3 4" key="1">
    <citation type="journal article" date="2015" name="Genome Announc.">
        <title>Expanding the biotechnology potential of lactobacilli through comparative genomics of 213 strains and associated genera.</title>
        <authorList>
            <person name="Sun Z."/>
            <person name="Harris H.M."/>
            <person name="McCann A."/>
            <person name="Guo C."/>
            <person name="Argimon S."/>
            <person name="Zhang W."/>
            <person name="Yang X."/>
            <person name="Jeffery I.B."/>
            <person name="Cooney J.C."/>
            <person name="Kagawa T.F."/>
            <person name="Liu W."/>
            <person name="Song Y."/>
            <person name="Salvetti E."/>
            <person name="Wrobel A."/>
            <person name="Rasinkangas P."/>
            <person name="Parkhill J."/>
            <person name="Rea M.C."/>
            <person name="O'Sullivan O."/>
            <person name="Ritari J."/>
            <person name="Douillard F.P."/>
            <person name="Paul Ross R."/>
            <person name="Yang R."/>
            <person name="Briner A.E."/>
            <person name="Felis G.E."/>
            <person name="de Vos W.M."/>
            <person name="Barrangou R."/>
            <person name="Klaenhammer T.R."/>
            <person name="Caufield P.W."/>
            <person name="Cui Y."/>
            <person name="Zhang H."/>
            <person name="O'Toole P.W."/>
        </authorList>
    </citation>
    <scope>NUCLEOTIDE SEQUENCE [LARGE SCALE GENOMIC DNA]</scope>
    <source>
        <strain evidence="3 4">DSM 5007</strain>
    </source>
</reference>
<organism evidence="3 4">
    <name type="scientific">Paucilactobacillus suebicus DSM 5007 = KCTC 3549</name>
    <dbReference type="NCBI Taxonomy" id="1423807"/>
    <lineage>
        <taxon>Bacteria</taxon>
        <taxon>Bacillati</taxon>
        <taxon>Bacillota</taxon>
        <taxon>Bacilli</taxon>
        <taxon>Lactobacillales</taxon>
        <taxon>Lactobacillaceae</taxon>
        <taxon>Paucilactobacillus</taxon>
    </lineage>
</organism>
<gene>
    <name evidence="3" type="ORF">FD16_GL002183</name>
</gene>
<accession>A0A0R1WF39</accession>
<protein>
    <submittedName>
        <fullName evidence="3">Purine transport regulator</fullName>
    </submittedName>
</protein>
<dbReference type="AlphaFoldDB" id="A0A0R1WF39"/>
<dbReference type="eggNOG" id="COG2508">
    <property type="taxonomic scope" value="Bacteria"/>
</dbReference>